<comment type="caution">
    <text evidence="2">The sequence shown here is derived from an EMBL/GenBank/DDBJ whole genome shotgun (WGS) entry which is preliminary data.</text>
</comment>
<gene>
    <name evidence="2" type="ORF">BRYFOR_08503</name>
</gene>
<feature type="transmembrane region" description="Helical" evidence="1">
    <location>
        <begin position="44"/>
        <end position="63"/>
    </location>
</feature>
<dbReference type="EMBL" id="ACCL02000018">
    <property type="protein sequence ID" value="EET59412.1"/>
    <property type="molecule type" value="Genomic_DNA"/>
</dbReference>
<accession>C6LIM3</accession>
<reference evidence="2" key="1">
    <citation type="submission" date="2009-07" db="EMBL/GenBank/DDBJ databases">
        <authorList>
            <person name="Weinstock G."/>
            <person name="Sodergren E."/>
            <person name="Clifton S."/>
            <person name="Fulton L."/>
            <person name="Fulton B."/>
            <person name="Courtney L."/>
            <person name="Fronick C."/>
            <person name="Harrison M."/>
            <person name="Strong C."/>
            <person name="Farmer C."/>
            <person name="Delahaunty K."/>
            <person name="Markovic C."/>
            <person name="Hall O."/>
            <person name="Minx P."/>
            <person name="Tomlinson C."/>
            <person name="Mitreva M."/>
            <person name="Nelson J."/>
            <person name="Hou S."/>
            <person name="Wollam A."/>
            <person name="Pepin K.H."/>
            <person name="Johnson M."/>
            <person name="Bhonagiri V."/>
            <person name="Nash W.E."/>
            <person name="Warren W."/>
            <person name="Chinwalla A."/>
            <person name="Mardis E.R."/>
            <person name="Wilson R.K."/>
        </authorList>
    </citation>
    <scope>NUCLEOTIDE SEQUENCE [LARGE SCALE GENOMIC DNA]</scope>
    <source>
        <strain evidence="2">DSM 14469</strain>
    </source>
</reference>
<protein>
    <submittedName>
        <fullName evidence="2">Uncharacterized protein</fullName>
    </submittedName>
</protein>
<evidence type="ECO:0000256" key="1">
    <source>
        <dbReference type="SAM" id="Phobius"/>
    </source>
</evidence>
<keyword evidence="1" id="KW-0812">Transmembrane</keyword>
<evidence type="ECO:0000313" key="2">
    <source>
        <dbReference type="EMBL" id="EET59412.1"/>
    </source>
</evidence>
<dbReference type="Proteomes" id="UP000005561">
    <property type="component" value="Unassembled WGS sequence"/>
</dbReference>
<dbReference type="AlphaFoldDB" id="C6LIM3"/>
<proteinExistence type="predicted"/>
<evidence type="ECO:0000313" key="3">
    <source>
        <dbReference type="Proteomes" id="UP000005561"/>
    </source>
</evidence>
<name>C6LIM3_9FIRM</name>
<keyword evidence="3" id="KW-1185">Reference proteome</keyword>
<sequence>MLLLHRKAVLPETERVGFEPIIGFKNPLFNRFFDLFFLWLSSSYQIYFSAVQFVILACFSGFVKCFF</sequence>
<keyword evidence="1" id="KW-0472">Membrane</keyword>
<organism evidence="2 3">
    <name type="scientific">Marvinbryantia formatexigens DSM 14469</name>
    <dbReference type="NCBI Taxonomy" id="478749"/>
    <lineage>
        <taxon>Bacteria</taxon>
        <taxon>Bacillati</taxon>
        <taxon>Bacillota</taxon>
        <taxon>Clostridia</taxon>
        <taxon>Lachnospirales</taxon>
        <taxon>Lachnospiraceae</taxon>
        <taxon>Marvinbryantia</taxon>
    </lineage>
</organism>
<keyword evidence="1" id="KW-1133">Transmembrane helix</keyword>